<keyword evidence="17" id="KW-1185">Reference proteome</keyword>
<feature type="domain" description="TonB-dependent receptor plug" evidence="15">
    <location>
        <begin position="45"/>
        <end position="154"/>
    </location>
</feature>
<evidence type="ECO:0000256" key="5">
    <source>
        <dbReference type="ARBA" id="ARBA00022729"/>
    </source>
</evidence>
<dbReference type="EMBL" id="BAABJZ010000012">
    <property type="protein sequence ID" value="GAA4877967.1"/>
    <property type="molecule type" value="Genomic_DNA"/>
</dbReference>
<dbReference type="SUPFAM" id="SSF56935">
    <property type="entry name" value="Porins"/>
    <property type="match status" value="1"/>
</dbReference>
<dbReference type="InterPro" id="IPR000531">
    <property type="entry name" value="Beta-barrel_TonB"/>
</dbReference>
<evidence type="ECO:0000256" key="6">
    <source>
        <dbReference type="ARBA" id="ARBA00023077"/>
    </source>
</evidence>
<gene>
    <name evidence="16" type="ORF">GCM10023333_09140</name>
</gene>
<evidence type="ECO:0000256" key="11">
    <source>
        <dbReference type="RuleBase" id="RU003357"/>
    </source>
</evidence>
<feature type="region of interest" description="Disordered" evidence="12">
    <location>
        <begin position="446"/>
        <end position="465"/>
    </location>
</feature>
<keyword evidence="5 13" id="KW-0732">Signal</keyword>
<dbReference type="Pfam" id="PF07715">
    <property type="entry name" value="Plug"/>
    <property type="match status" value="1"/>
</dbReference>
<feature type="signal peptide" evidence="13">
    <location>
        <begin position="1"/>
        <end position="23"/>
    </location>
</feature>
<comment type="subcellular location">
    <subcellularLocation>
        <location evidence="1 9">Cell outer membrane</location>
        <topology evidence="1 9">Multi-pass membrane protein</topology>
    </subcellularLocation>
</comment>
<evidence type="ECO:0000256" key="7">
    <source>
        <dbReference type="ARBA" id="ARBA00023136"/>
    </source>
</evidence>
<accession>A0ABP9EGW5</accession>
<dbReference type="PANTHER" id="PTHR30442:SF0">
    <property type="entry name" value="FE(3+) DICITRATE TRANSPORT PROTEIN FECA"/>
    <property type="match status" value="1"/>
</dbReference>
<evidence type="ECO:0000259" key="14">
    <source>
        <dbReference type="Pfam" id="PF00593"/>
    </source>
</evidence>
<dbReference type="Pfam" id="PF00593">
    <property type="entry name" value="TonB_dep_Rec_b-barrel"/>
    <property type="match status" value="1"/>
</dbReference>
<dbReference type="InterPro" id="IPR039426">
    <property type="entry name" value="TonB-dep_rcpt-like"/>
</dbReference>
<protein>
    <submittedName>
        <fullName evidence="16">TonB-dependent receptor</fullName>
    </submittedName>
</protein>
<keyword evidence="2 9" id="KW-0813">Transport</keyword>
<evidence type="ECO:0000256" key="10">
    <source>
        <dbReference type="PROSITE-ProRule" id="PRU10144"/>
    </source>
</evidence>
<keyword evidence="7 9" id="KW-0472">Membrane</keyword>
<sequence>MRHTVFPLAAAAIAVLASFNALAEQADSDRGLEIITIFGDADAIKTTAGSASFIGPETLEKFDYTDVMRVLTQVPGVYVSEEEGYGLRPNIGMRGAPASRNEKITVMEDGILVAPAPYASPAAYYFPTIGRMEAVEVFKGTSAVRYGPRTTGGVLNMVSRRIPKENAASVNLAYGSDDYLKAHGWAGGGSEQLSGLVEWFHYQADGFKTVNGINDEAGFKKDDVMLKLKSQSLPGAAIYQETEFKFHYANEDSDETYLGLTDADYRADPYQRYSASQKDNMDTERYGYQLNHYARLSDSLEWNSAIYYNEFSRNWYKTSGGLVDEAAAFDKDPAGSTPMEVAVKANNRDYTAWGIQTQARQQLGDHALTFGVRYHEDEMDRFQWVDTYELGADQRMRLIEAGIPGTDSNRIESADAWSGFIAAELVFGALQVDAGVRYEHVETLREDWGKEDPSRSGDPALRENTTDGVMPALGFTYLLGDEWVVLAGVQKGFAPPSPGNNEAEEEESWNYEAGVRFDNGLLSAELIGFISDYDNLHGNCTAAQGCDEDKIGDQENAGEFEVQGLELSADLRPELAGLIWPMGVRYTLSQTEFQNAYVSEIWGDVEVGDEMPYVPEHQLQLTAGVEGDHWDLNLLGRYQSDIRTQAGVGSIPTGELIPSRWVMDLSAHYRIDDRQKISITVDNVLDETYIATRVHGGIQTGKPRSAILGYQFDF</sequence>
<dbReference type="Gene3D" id="2.40.170.20">
    <property type="entry name" value="TonB-dependent receptor, beta-barrel domain"/>
    <property type="match status" value="1"/>
</dbReference>
<evidence type="ECO:0000256" key="2">
    <source>
        <dbReference type="ARBA" id="ARBA00022448"/>
    </source>
</evidence>
<evidence type="ECO:0000256" key="1">
    <source>
        <dbReference type="ARBA" id="ARBA00004571"/>
    </source>
</evidence>
<reference evidence="17" key="1">
    <citation type="journal article" date="2019" name="Int. J. Syst. Evol. Microbiol.">
        <title>The Global Catalogue of Microorganisms (GCM) 10K type strain sequencing project: providing services to taxonomists for standard genome sequencing and annotation.</title>
        <authorList>
            <consortium name="The Broad Institute Genomics Platform"/>
            <consortium name="The Broad Institute Genome Sequencing Center for Infectious Disease"/>
            <person name="Wu L."/>
            <person name="Ma J."/>
        </authorList>
    </citation>
    <scope>NUCLEOTIDE SEQUENCE [LARGE SCALE GENOMIC DNA]</scope>
    <source>
        <strain evidence="17">JCM 18401</strain>
    </source>
</reference>
<dbReference type="InterPro" id="IPR037066">
    <property type="entry name" value="Plug_dom_sf"/>
</dbReference>
<dbReference type="Gene3D" id="2.170.130.10">
    <property type="entry name" value="TonB-dependent receptor, plug domain"/>
    <property type="match status" value="1"/>
</dbReference>
<dbReference type="RefSeq" id="WP_345333864.1">
    <property type="nucleotide sequence ID" value="NZ_BAABJZ010000012.1"/>
</dbReference>
<evidence type="ECO:0000256" key="4">
    <source>
        <dbReference type="ARBA" id="ARBA00022692"/>
    </source>
</evidence>
<evidence type="ECO:0000256" key="9">
    <source>
        <dbReference type="PROSITE-ProRule" id="PRU01360"/>
    </source>
</evidence>
<keyword evidence="6 11" id="KW-0798">TonB box</keyword>
<dbReference type="InterPro" id="IPR012910">
    <property type="entry name" value="Plug_dom"/>
</dbReference>
<evidence type="ECO:0000313" key="16">
    <source>
        <dbReference type="EMBL" id="GAA4877967.1"/>
    </source>
</evidence>
<evidence type="ECO:0000259" key="15">
    <source>
        <dbReference type="Pfam" id="PF07715"/>
    </source>
</evidence>
<dbReference type="InterPro" id="IPR036942">
    <property type="entry name" value="Beta-barrel_TonB_sf"/>
</dbReference>
<dbReference type="PROSITE" id="PS52016">
    <property type="entry name" value="TONB_DEPENDENT_REC_3"/>
    <property type="match status" value="1"/>
</dbReference>
<organism evidence="16 17">
    <name type="scientific">Ferrimonas pelagia</name>
    <dbReference type="NCBI Taxonomy" id="1177826"/>
    <lineage>
        <taxon>Bacteria</taxon>
        <taxon>Pseudomonadati</taxon>
        <taxon>Pseudomonadota</taxon>
        <taxon>Gammaproteobacteria</taxon>
        <taxon>Alteromonadales</taxon>
        <taxon>Ferrimonadaceae</taxon>
        <taxon>Ferrimonas</taxon>
    </lineage>
</organism>
<evidence type="ECO:0000256" key="3">
    <source>
        <dbReference type="ARBA" id="ARBA00022452"/>
    </source>
</evidence>
<feature type="chain" id="PRO_5047167129" evidence="13">
    <location>
        <begin position="24"/>
        <end position="714"/>
    </location>
</feature>
<evidence type="ECO:0000256" key="8">
    <source>
        <dbReference type="ARBA" id="ARBA00023237"/>
    </source>
</evidence>
<feature type="domain" description="TonB-dependent receptor-like beta-barrel" evidence="14">
    <location>
        <begin position="256"/>
        <end position="684"/>
    </location>
</feature>
<dbReference type="InterPro" id="IPR010917">
    <property type="entry name" value="TonB_rcpt_CS"/>
</dbReference>
<keyword evidence="4 9" id="KW-0812">Transmembrane</keyword>
<evidence type="ECO:0000256" key="12">
    <source>
        <dbReference type="SAM" id="MobiDB-lite"/>
    </source>
</evidence>
<feature type="short sequence motif" description="TonB C-terminal box" evidence="10">
    <location>
        <begin position="697"/>
        <end position="714"/>
    </location>
</feature>
<comment type="caution">
    <text evidence="16">The sequence shown here is derived from an EMBL/GenBank/DDBJ whole genome shotgun (WGS) entry which is preliminary data.</text>
</comment>
<comment type="similarity">
    <text evidence="9 11">Belongs to the TonB-dependent receptor family.</text>
</comment>
<keyword evidence="3 9" id="KW-1134">Transmembrane beta strand</keyword>
<keyword evidence="16" id="KW-0675">Receptor</keyword>
<dbReference type="PROSITE" id="PS01156">
    <property type="entry name" value="TONB_DEPENDENT_REC_2"/>
    <property type="match status" value="1"/>
</dbReference>
<evidence type="ECO:0000256" key="13">
    <source>
        <dbReference type="SAM" id="SignalP"/>
    </source>
</evidence>
<name>A0ABP9EGW5_9GAMM</name>
<dbReference type="PANTHER" id="PTHR30442">
    <property type="entry name" value="IRON III DICITRATE TRANSPORT PROTEIN FECA"/>
    <property type="match status" value="1"/>
</dbReference>
<dbReference type="Proteomes" id="UP001499988">
    <property type="component" value="Unassembled WGS sequence"/>
</dbReference>
<keyword evidence="8 9" id="KW-0998">Cell outer membrane</keyword>
<proteinExistence type="inferred from homology"/>
<evidence type="ECO:0000313" key="17">
    <source>
        <dbReference type="Proteomes" id="UP001499988"/>
    </source>
</evidence>